<dbReference type="GO" id="GO:0008270">
    <property type="term" value="F:zinc ion binding"/>
    <property type="evidence" value="ECO:0007669"/>
    <property type="project" value="InterPro"/>
</dbReference>
<dbReference type="PROSITE" id="PS00463">
    <property type="entry name" value="ZN2_CY6_FUNGAL_1"/>
    <property type="match status" value="1"/>
</dbReference>
<accession>A0AA97P5N9</accession>
<dbReference type="InterPro" id="IPR001138">
    <property type="entry name" value="Zn2Cys6_DnaBD"/>
</dbReference>
<dbReference type="Gene3D" id="3.40.710.10">
    <property type="entry name" value="DD-peptidase/beta-lactamase superfamily"/>
    <property type="match status" value="1"/>
</dbReference>
<keyword evidence="1" id="KW-0479">Metal-binding</keyword>
<dbReference type="InterPro" id="IPR001466">
    <property type="entry name" value="Beta-lactam-related"/>
</dbReference>
<dbReference type="SMART" id="SM00066">
    <property type="entry name" value="GAL4"/>
    <property type="match status" value="1"/>
</dbReference>
<dbReference type="PROSITE" id="PS50048">
    <property type="entry name" value="ZN2_CY6_FUNGAL_2"/>
    <property type="match status" value="1"/>
</dbReference>
<evidence type="ECO:0000259" key="8">
    <source>
        <dbReference type="PROSITE" id="PS50048"/>
    </source>
</evidence>
<dbReference type="Proteomes" id="UP000011086">
    <property type="component" value="Unassembled WGS sequence"/>
</dbReference>
<proteinExistence type="predicted"/>
<evidence type="ECO:0000256" key="3">
    <source>
        <dbReference type="ARBA" id="ARBA00023015"/>
    </source>
</evidence>
<sequence>MARKGLEKRRTGCVTCKKRRIKCDEALPTCSRCRYSGRNCAYAEPPVGCFSWHHLLHSSTASIPPPPSRRLPDSAIRGLDYFRCEVAPKLGGELDGAFWTSVVLRLATTEDAVLHGVLAISLLHEDFEPGWERRGADGDEGAALVHYNRALRMVASRELGTGVVLVMSILFTCVEFLRGNQAAAVTHCRHGTLVSRLPGCRNDDVMTVLRQLSPVPYFFSSGGDFPVLEMVDREGRFGTVSQASEAMDELMAEAIRLVRSLDGYRLGVEDAAAMPAGAQDTQLAMVRKLASWKTAFEELANRVDVTRSTHALLLMRFRVCWIWSCIALRRDETASDLFQADFAHIVELAGSVAPGEGPEAGTNFLFGMGMSPLLHFVRHQVPTPPNEARGAGDAPEDGQEERIAVGCSDHVQDRRGPHQEGAWIPGGAGDEAGRMGATGGRQESTQNDDMRPPALFLLSTLAAAASNQSGVSPEAGLAGPAFPRPSSLRGSDALASAIGDFDRYVDGSAPIQSNETAWAVAVFSTNDAEPLYERYYTPEFDVGVSQVDRDSVFRIASVSKVFSVWSFLLEVGDAHFNDPITRYVPELADVVNETTADGVVYDDIDHVRWEEVTLGQLAGQLAGIPRDPAQTDLSAQYPPEQAMALGLPPLSDEEIPKCGVPGLLRSCTRSEMISQLLKQHPVFSTAHSPAYSNVAYALLGFAQEAATGTPVGEAISAGIMSALDMRSSSYDRAPASGGVVPGDASAVGWDFDLGTTSPSGALYSSTGDMVKAGQAILGSKTMKPAQTRRWLKPMSQTGVLGSAVGAPWEIRHLVLGGRVAQLYTKQGDIGGYRAAFVLSPEHDLGAIIFSAGPLGSNSAVVRETLMNAVGDVFLPMAEDQARLEARRNLAGVYTDVETNSSVTIVVDDSTTGLAVKSLFSRGIEIIGDNSPFISMFQAGRSARLFPSNLQTLHQKTGGEGTFVSRLGFRASFFNATGDANAVQDPGLMQWTSLGAPTYGARTLDDWVFELNEDGTAKVVDVRMLRLRMERGRE</sequence>
<dbReference type="InterPro" id="IPR012338">
    <property type="entry name" value="Beta-lactam/transpept-like"/>
</dbReference>
<dbReference type="Pfam" id="PF00172">
    <property type="entry name" value="Zn_clus"/>
    <property type="match status" value="1"/>
</dbReference>
<reference evidence="9" key="1">
    <citation type="journal article" date="2012" name="PLoS Genet.">
        <title>Comparative analysis of the genomes of two field isolates of the rice blast fungus Magnaporthe oryzae.</title>
        <authorList>
            <person name="Xue M."/>
            <person name="Yang J."/>
            <person name="Li Z."/>
            <person name="Hu S."/>
            <person name="Yao N."/>
            <person name="Dean R.A."/>
            <person name="Zhao W."/>
            <person name="Shen M."/>
            <person name="Zhang H."/>
            <person name="Li C."/>
            <person name="Liu L."/>
            <person name="Cao L."/>
            <person name="Xu X."/>
            <person name="Xing Y."/>
            <person name="Hsiang T."/>
            <person name="Zhang Z."/>
            <person name="Xu J.R."/>
            <person name="Peng Y.L."/>
        </authorList>
    </citation>
    <scope>NUCLEOTIDE SEQUENCE</scope>
    <source>
        <strain evidence="9">Y34</strain>
    </source>
</reference>
<keyword evidence="4" id="KW-0238">DNA-binding</keyword>
<keyword evidence="3" id="KW-0805">Transcription regulation</keyword>
<dbReference type="SUPFAM" id="SSF57701">
    <property type="entry name" value="Zn2/Cys6 DNA-binding domain"/>
    <property type="match status" value="1"/>
</dbReference>
<dbReference type="InterPro" id="IPR036864">
    <property type="entry name" value="Zn2-C6_fun-type_DNA-bd_sf"/>
</dbReference>
<dbReference type="GO" id="GO:0003677">
    <property type="term" value="F:DNA binding"/>
    <property type="evidence" value="ECO:0007669"/>
    <property type="project" value="UniProtKB-KW"/>
</dbReference>
<evidence type="ECO:0000256" key="2">
    <source>
        <dbReference type="ARBA" id="ARBA00022833"/>
    </source>
</evidence>
<feature type="domain" description="Zn(2)-C6 fungal-type" evidence="8">
    <location>
        <begin position="12"/>
        <end position="42"/>
    </location>
</feature>
<dbReference type="GO" id="GO:0000981">
    <property type="term" value="F:DNA-binding transcription factor activity, RNA polymerase II-specific"/>
    <property type="evidence" value="ECO:0007669"/>
    <property type="project" value="InterPro"/>
</dbReference>
<dbReference type="InterPro" id="IPR058664">
    <property type="entry name" value="ARB_00930-like_C"/>
</dbReference>
<dbReference type="PANTHER" id="PTHR36206">
    <property type="entry name" value="ASPERCRYPTIN BIOSYNTHESIS CLUSTER-SPECIFIC TRANSCRIPTION REGULATOR ATNN-RELATED"/>
    <property type="match status" value="1"/>
</dbReference>
<keyword evidence="5" id="KW-0804">Transcription</keyword>
<dbReference type="EMBL" id="JH793174">
    <property type="protein sequence ID" value="ELQ42431.1"/>
    <property type="molecule type" value="Genomic_DNA"/>
</dbReference>
<dbReference type="SUPFAM" id="SSF56601">
    <property type="entry name" value="beta-lactamase/transpeptidase-like"/>
    <property type="match status" value="1"/>
</dbReference>
<gene>
    <name evidence="9" type="ORF">OOU_Y34scaffold00209g2</name>
</gene>
<evidence type="ECO:0000313" key="9">
    <source>
        <dbReference type="EMBL" id="ELQ42431.1"/>
    </source>
</evidence>
<evidence type="ECO:0000256" key="5">
    <source>
        <dbReference type="ARBA" id="ARBA00023163"/>
    </source>
</evidence>
<dbReference type="Gene3D" id="4.10.240.10">
    <property type="entry name" value="Zn(2)-C6 fungal-type DNA-binding domain"/>
    <property type="match status" value="1"/>
</dbReference>
<evidence type="ECO:0000256" key="7">
    <source>
        <dbReference type="SAM" id="MobiDB-lite"/>
    </source>
</evidence>
<feature type="region of interest" description="Disordered" evidence="7">
    <location>
        <begin position="409"/>
        <end position="450"/>
    </location>
</feature>
<evidence type="ECO:0000256" key="6">
    <source>
        <dbReference type="ARBA" id="ARBA00023242"/>
    </source>
</evidence>
<protein>
    <recommendedName>
        <fullName evidence="8">Zn(2)-C6 fungal-type domain-containing protein</fullName>
    </recommendedName>
</protein>
<dbReference type="Pfam" id="PF26335">
    <property type="entry name" value="ARB_00930_C"/>
    <property type="match status" value="1"/>
</dbReference>
<dbReference type="Pfam" id="PF00144">
    <property type="entry name" value="Beta-lactamase"/>
    <property type="match status" value="1"/>
</dbReference>
<dbReference type="PANTHER" id="PTHR36206:SF16">
    <property type="entry name" value="TRANSCRIPTION FACTOR DOMAIN-CONTAINING PROTEIN-RELATED"/>
    <property type="match status" value="1"/>
</dbReference>
<dbReference type="CDD" id="cd00067">
    <property type="entry name" value="GAL4"/>
    <property type="match status" value="1"/>
</dbReference>
<dbReference type="InterPro" id="IPR052360">
    <property type="entry name" value="Transcr_Regulatory_Proteins"/>
</dbReference>
<keyword evidence="6" id="KW-0539">Nucleus</keyword>
<keyword evidence="2" id="KW-0862">Zinc</keyword>
<dbReference type="AlphaFoldDB" id="A0AA97P5N9"/>
<organism evidence="9">
    <name type="scientific">Pyricularia oryzae (strain Y34)</name>
    <name type="common">Rice blast fungus</name>
    <name type="synonym">Magnaporthe oryzae</name>
    <dbReference type="NCBI Taxonomy" id="1143189"/>
    <lineage>
        <taxon>Eukaryota</taxon>
        <taxon>Fungi</taxon>
        <taxon>Dikarya</taxon>
        <taxon>Ascomycota</taxon>
        <taxon>Pezizomycotina</taxon>
        <taxon>Sordariomycetes</taxon>
        <taxon>Sordariomycetidae</taxon>
        <taxon>Magnaporthales</taxon>
        <taxon>Pyriculariaceae</taxon>
        <taxon>Pyricularia</taxon>
    </lineage>
</organism>
<evidence type="ECO:0000256" key="1">
    <source>
        <dbReference type="ARBA" id="ARBA00022723"/>
    </source>
</evidence>
<evidence type="ECO:0000256" key="4">
    <source>
        <dbReference type="ARBA" id="ARBA00023125"/>
    </source>
</evidence>
<name>A0AA97P5N9_PYRO3</name>